<dbReference type="EMBL" id="ML208264">
    <property type="protein sequence ID" value="TFK75183.1"/>
    <property type="molecule type" value="Genomic_DNA"/>
</dbReference>
<accession>A0ACD3BAV0</accession>
<evidence type="ECO:0000313" key="1">
    <source>
        <dbReference type="EMBL" id="TFK75183.1"/>
    </source>
</evidence>
<proteinExistence type="predicted"/>
<organism evidence="1 2">
    <name type="scientific">Pluteus cervinus</name>
    <dbReference type="NCBI Taxonomy" id="181527"/>
    <lineage>
        <taxon>Eukaryota</taxon>
        <taxon>Fungi</taxon>
        <taxon>Dikarya</taxon>
        <taxon>Basidiomycota</taxon>
        <taxon>Agaricomycotina</taxon>
        <taxon>Agaricomycetes</taxon>
        <taxon>Agaricomycetidae</taxon>
        <taxon>Agaricales</taxon>
        <taxon>Pluteineae</taxon>
        <taxon>Pluteaceae</taxon>
        <taxon>Pluteus</taxon>
    </lineage>
</organism>
<gene>
    <name evidence="1" type="ORF">BDN72DRAFT_832538</name>
</gene>
<reference evidence="1 2" key="1">
    <citation type="journal article" date="2019" name="Nat. Ecol. Evol.">
        <title>Megaphylogeny resolves global patterns of mushroom evolution.</title>
        <authorList>
            <person name="Varga T."/>
            <person name="Krizsan K."/>
            <person name="Foldi C."/>
            <person name="Dima B."/>
            <person name="Sanchez-Garcia M."/>
            <person name="Sanchez-Ramirez S."/>
            <person name="Szollosi G.J."/>
            <person name="Szarkandi J.G."/>
            <person name="Papp V."/>
            <person name="Albert L."/>
            <person name="Andreopoulos W."/>
            <person name="Angelini C."/>
            <person name="Antonin V."/>
            <person name="Barry K.W."/>
            <person name="Bougher N.L."/>
            <person name="Buchanan P."/>
            <person name="Buyck B."/>
            <person name="Bense V."/>
            <person name="Catcheside P."/>
            <person name="Chovatia M."/>
            <person name="Cooper J."/>
            <person name="Damon W."/>
            <person name="Desjardin D."/>
            <person name="Finy P."/>
            <person name="Geml J."/>
            <person name="Haridas S."/>
            <person name="Hughes K."/>
            <person name="Justo A."/>
            <person name="Karasinski D."/>
            <person name="Kautmanova I."/>
            <person name="Kiss B."/>
            <person name="Kocsube S."/>
            <person name="Kotiranta H."/>
            <person name="LaButti K.M."/>
            <person name="Lechner B.E."/>
            <person name="Liimatainen K."/>
            <person name="Lipzen A."/>
            <person name="Lukacs Z."/>
            <person name="Mihaltcheva S."/>
            <person name="Morgado L.N."/>
            <person name="Niskanen T."/>
            <person name="Noordeloos M.E."/>
            <person name="Ohm R.A."/>
            <person name="Ortiz-Santana B."/>
            <person name="Ovrebo C."/>
            <person name="Racz N."/>
            <person name="Riley R."/>
            <person name="Savchenko A."/>
            <person name="Shiryaev A."/>
            <person name="Soop K."/>
            <person name="Spirin V."/>
            <person name="Szebenyi C."/>
            <person name="Tomsovsky M."/>
            <person name="Tulloss R.E."/>
            <person name="Uehling J."/>
            <person name="Grigoriev I.V."/>
            <person name="Vagvolgyi C."/>
            <person name="Papp T."/>
            <person name="Martin F.M."/>
            <person name="Miettinen O."/>
            <person name="Hibbett D.S."/>
            <person name="Nagy L.G."/>
        </authorList>
    </citation>
    <scope>NUCLEOTIDE SEQUENCE [LARGE SCALE GENOMIC DNA]</scope>
    <source>
        <strain evidence="1 2">NL-1719</strain>
    </source>
</reference>
<dbReference type="Proteomes" id="UP000308600">
    <property type="component" value="Unassembled WGS sequence"/>
</dbReference>
<evidence type="ECO:0000313" key="2">
    <source>
        <dbReference type="Proteomes" id="UP000308600"/>
    </source>
</evidence>
<protein>
    <submittedName>
        <fullName evidence="1">TPR-like protein</fullName>
    </submittedName>
</protein>
<keyword evidence="2" id="KW-1185">Reference proteome</keyword>
<sequence>MESPQAAATANKVATAKQKKEAADQAFKIGNTSAALRSYHEALLYLTGLDKNALQSIGMASPLPTAAGTSGEAPKEKTEVDEIVEKIYANMCACHIKNKNWKRAVETADKALAKNPDNHKASFRKAKAWGEQGFFDKAKKILDELRTKTPDDTAAIDAEYARLKVIDDDREKVHKAAWKGFLNKAPPKESSTADSKEPAATAA</sequence>
<name>A0ACD3BAV0_9AGAR</name>